<accession>A0A7Z7PMN2</accession>
<protein>
    <submittedName>
        <fullName evidence="3">Peptidase U62 modulator of DNA gyrase</fullName>
    </submittedName>
</protein>
<name>A0A7Z7PMN2_9BACT</name>
<dbReference type="GO" id="GO:0006508">
    <property type="term" value="P:proteolysis"/>
    <property type="evidence" value="ECO:0007669"/>
    <property type="project" value="InterPro"/>
</dbReference>
<dbReference type="SUPFAM" id="SSF111283">
    <property type="entry name" value="Putative modulator of DNA gyrase, PmbA/TldD"/>
    <property type="match status" value="1"/>
</dbReference>
<reference evidence="3 4" key="1">
    <citation type="submission" date="2017-01" db="EMBL/GenBank/DDBJ databases">
        <authorList>
            <person name="Erauso G."/>
        </authorList>
    </citation>
    <scope>NUCLEOTIDE SEQUENCE [LARGE SCALE GENOMIC DNA]</scope>
    <source>
        <strain evidence="3">MESINF1</strain>
    </source>
</reference>
<evidence type="ECO:0000313" key="3">
    <source>
        <dbReference type="EMBL" id="SSC12031.1"/>
    </source>
</evidence>
<feature type="domain" description="Metalloprotease TldD/E C-terminal" evidence="2">
    <location>
        <begin position="243"/>
        <end position="470"/>
    </location>
</feature>
<dbReference type="InterPro" id="IPR036059">
    <property type="entry name" value="TldD/PmbA_sf"/>
</dbReference>
<comment type="similarity">
    <text evidence="1">Belongs to the peptidase U62 family.</text>
</comment>
<evidence type="ECO:0000256" key="1">
    <source>
        <dbReference type="ARBA" id="ARBA00005836"/>
    </source>
</evidence>
<evidence type="ECO:0000259" key="2">
    <source>
        <dbReference type="Pfam" id="PF19289"/>
    </source>
</evidence>
<dbReference type="GO" id="GO:0005829">
    <property type="term" value="C:cytosol"/>
    <property type="evidence" value="ECO:0007669"/>
    <property type="project" value="TreeGrafter"/>
</dbReference>
<dbReference type="InterPro" id="IPR045569">
    <property type="entry name" value="Metalloprtase-TldD/E_C"/>
</dbReference>
<dbReference type="RefSeq" id="WP_169698441.1">
    <property type="nucleotide sequence ID" value="NZ_LS974202.1"/>
</dbReference>
<evidence type="ECO:0000313" key="4">
    <source>
        <dbReference type="Proteomes" id="UP000250796"/>
    </source>
</evidence>
<dbReference type="AlphaFoldDB" id="A0A7Z7PMN2"/>
<sequence>MKVGKSRFLLDKKPALKKLVELLGETYPYVSILGTDVAGKAYKVTTTGITVKGSDWSERGFVIRVHDGQTYFEYSFNEVDEDSLEEIAEYVRKRTGSASKSVKELSLSYTSLTPPEEEKSEIDFEGEVAILPGKMSPGEIIQKLASIRDRAHAISEEIVNVMTLMENVRVSKLFVSAKKDLYQSYMWSQGYLYVLARRDGNTKYGIEGFSGLKGLEILDEMESKIDKVVENARMLLSAGRIEPGVYDVICSPDVAGLIAHEAFGHGVEMDMFLKGRAKAVEYIDREVASELVTMHDGAASAREVSSYVFDDEGTLAHDTVIIDRGILKRGISDIISATVLGTEPTGNGKRESFERKAYARMTNTYFAPGSDSLEEMISSIEYGYLLENYYSGMEDPKNWGIQCVIAYGREIKDGKLTGKVVSPVMMTGYVPTLLKSISMVSGEIELSGTGACGKGHKEFAKVSSGGPYIKAKARLG</sequence>
<dbReference type="InterPro" id="IPR051463">
    <property type="entry name" value="Peptidase_U62_metallo"/>
</dbReference>
<dbReference type="Proteomes" id="UP000250796">
    <property type="component" value="Chromosome MESINF"/>
</dbReference>
<dbReference type="PANTHER" id="PTHR30624:SF4">
    <property type="entry name" value="METALLOPROTEASE TLDD"/>
    <property type="match status" value="1"/>
</dbReference>
<dbReference type="Gene3D" id="3.30.2290.10">
    <property type="entry name" value="PmbA/TldD superfamily"/>
    <property type="match status" value="1"/>
</dbReference>
<dbReference type="KEGG" id="minf:MESINF_0582"/>
<keyword evidence="4" id="KW-1185">Reference proteome</keyword>
<dbReference type="InterPro" id="IPR035068">
    <property type="entry name" value="TldD/PmbA_N"/>
</dbReference>
<organism evidence="3 4">
    <name type="scientific">Mesotoga infera</name>
    <dbReference type="NCBI Taxonomy" id="1236046"/>
    <lineage>
        <taxon>Bacteria</taxon>
        <taxon>Thermotogati</taxon>
        <taxon>Thermotogota</taxon>
        <taxon>Thermotogae</taxon>
        <taxon>Kosmotogales</taxon>
        <taxon>Kosmotogaceae</taxon>
        <taxon>Mesotoga</taxon>
    </lineage>
</organism>
<dbReference type="EMBL" id="LS974202">
    <property type="protein sequence ID" value="SSC12031.1"/>
    <property type="molecule type" value="Genomic_DNA"/>
</dbReference>
<dbReference type="GO" id="GO:0008237">
    <property type="term" value="F:metallopeptidase activity"/>
    <property type="evidence" value="ECO:0007669"/>
    <property type="project" value="InterPro"/>
</dbReference>
<dbReference type="Pfam" id="PF19289">
    <property type="entry name" value="PmbA_TldD_3rd"/>
    <property type="match status" value="1"/>
</dbReference>
<proteinExistence type="inferred from homology"/>
<dbReference type="PANTHER" id="PTHR30624">
    <property type="entry name" value="UNCHARACTERIZED PROTEIN TLDD AND PMBA"/>
    <property type="match status" value="1"/>
</dbReference>
<gene>
    <name evidence="3" type="ORF">MESINF_0582</name>
</gene>